<proteinExistence type="predicted"/>
<evidence type="ECO:0000313" key="3">
    <source>
        <dbReference type="Proteomes" id="UP000326780"/>
    </source>
</evidence>
<feature type="signal peptide" evidence="1">
    <location>
        <begin position="1"/>
        <end position="24"/>
    </location>
</feature>
<evidence type="ECO:0000256" key="1">
    <source>
        <dbReference type="SAM" id="SignalP"/>
    </source>
</evidence>
<accession>A0A5Q0M3Z9</accession>
<organism evidence="2 3">
    <name type="scientific">Variovorax paradoxus</name>
    <dbReference type="NCBI Taxonomy" id="34073"/>
    <lineage>
        <taxon>Bacteria</taxon>
        <taxon>Pseudomonadati</taxon>
        <taxon>Pseudomonadota</taxon>
        <taxon>Betaproteobacteria</taxon>
        <taxon>Burkholderiales</taxon>
        <taxon>Comamonadaceae</taxon>
        <taxon>Variovorax</taxon>
    </lineage>
</organism>
<dbReference type="EMBL" id="CP045644">
    <property type="protein sequence ID" value="QFZ83547.1"/>
    <property type="molecule type" value="Genomic_DNA"/>
</dbReference>
<protein>
    <recommendedName>
        <fullName evidence="4">Serine/threonine-protein kinase PknD</fullName>
    </recommendedName>
</protein>
<evidence type="ECO:0000313" key="2">
    <source>
        <dbReference type="EMBL" id="QFZ83547.1"/>
    </source>
</evidence>
<dbReference type="Proteomes" id="UP000326780">
    <property type="component" value="Chromosome"/>
</dbReference>
<sequence length="273" mass="28136">MKPFLRAAWLVLLMATLPGQSALAQPRPAGTWTLDRTATHEGLGSPVGMAYDASGNLYVANWSAGNVVRFSPSGERTVFASGLSGPSGLAISSKGDVYVASYNEDLVWRFTPRGDKAVFVRGLATPAGLSFDGRGRLLIANRRTHQILAAKPDGAVEVAAEGLQTPVGAVELPNGDLLVSNIAGGISLVSGGTKAKAINTDLRSPGPGIVAAGADAAYVVDYGGTTVSRIDRNGVREVIADGLSSPVGLARAPDGSLTVATWGANATFRIRRP</sequence>
<dbReference type="Gene3D" id="2.120.10.30">
    <property type="entry name" value="TolB, C-terminal domain"/>
    <property type="match status" value="2"/>
</dbReference>
<reference evidence="2 3" key="1">
    <citation type="submission" date="2019-10" db="EMBL/GenBank/DDBJ databases">
        <title>Complete genome sequence of Variovorax paradoxus 5C-2.</title>
        <authorList>
            <person name="Gogoleva N.E."/>
            <person name="Balkin A.S."/>
        </authorList>
    </citation>
    <scope>NUCLEOTIDE SEQUENCE [LARGE SCALE GENOMIC DNA]</scope>
    <source>
        <strain evidence="2 3">5C-2</strain>
    </source>
</reference>
<dbReference type="InterPro" id="IPR051262">
    <property type="entry name" value="SMP-30/CGR1_Lactonase"/>
</dbReference>
<dbReference type="InterPro" id="IPR011042">
    <property type="entry name" value="6-blade_b-propeller_TolB-like"/>
</dbReference>
<dbReference type="RefSeq" id="WP_153282261.1">
    <property type="nucleotide sequence ID" value="NZ_CP045644.1"/>
</dbReference>
<dbReference type="AlphaFoldDB" id="A0A5Q0M3Z9"/>
<dbReference type="PANTHER" id="PTHR47572:SF4">
    <property type="entry name" value="LACTONASE DRP35"/>
    <property type="match status" value="1"/>
</dbReference>
<name>A0A5Q0M3Z9_VARPD</name>
<dbReference type="SUPFAM" id="SSF63829">
    <property type="entry name" value="Calcium-dependent phosphotriesterase"/>
    <property type="match status" value="1"/>
</dbReference>
<keyword evidence="1" id="KW-0732">Signal</keyword>
<feature type="chain" id="PRO_5024807827" description="Serine/threonine-protein kinase PknD" evidence="1">
    <location>
        <begin position="25"/>
        <end position="273"/>
    </location>
</feature>
<dbReference type="PANTHER" id="PTHR47572">
    <property type="entry name" value="LIPOPROTEIN-RELATED"/>
    <property type="match status" value="1"/>
</dbReference>
<gene>
    <name evidence="2" type="ORF">GFK26_12660</name>
</gene>
<evidence type="ECO:0008006" key="4">
    <source>
        <dbReference type="Google" id="ProtNLM"/>
    </source>
</evidence>